<dbReference type="Gene3D" id="3.90.25.10">
    <property type="entry name" value="UDP-galactose 4-epimerase, domain 1"/>
    <property type="match status" value="1"/>
</dbReference>
<comment type="caution">
    <text evidence="2">The sequence shown here is derived from an EMBL/GenBank/DDBJ whole genome shotgun (WGS) entry which is preliminary data.</text>
</comment>
<dbReference type="InterPro" id="IPR008030">
    <property type="entry name" value="NmrA-like"/>
</dbReference>
<dbReference type="EMBL" id="AJWJ01000671">
    <property type="protein sequence ID" value="KAF2069395.1"/>
    <property type="molecule type" value="Genomic_DNA"/>
</dbReference>
<evidence type="ECO:0000313" key="3">
    <source>
        <dbReference type="Proteomes" id="UP000695562"/>
    </source>
</evidence>
<dbReference type="SUPFAM" id="SSF51735">
    <property type="entry name" value="NAD(P)-binding Rossmann-fold domains"/>
    <property type="match status" value="1"/>
</dbReference>
<dbReference type="InterPro" id="IPR036291">
    <property type="entry name" value="NAD(P)-bd_dom_sf"/>
</dbReference>
<organism evidence="2 3">
    <name type="scientific">Polysphondylium violaceum</name>
    <dbReference type="NCBI Taxonomy" id="133409"/>
    <lineage>
        <taxon>Eukaryota</taxon>
        <taxon>Amoebozoa</taxon>
        <taxon>Evosea</taxon>
        <taxon>Eumycetozoa</taxon>
        <taxon>Dictyostelia</taxon>
        <taxon>Dictyosteliales</taxon>
        <taxon>Dictyosteliaceae</taxon>
        <taxon>Polysphondylium</taxon>
    </lineage>
</organism>
<accession>A0A8J4PM33</accession>
<protein>
    <recommendedName>
        <fullName evidence="1">NmrA-like domain-containing protein</fullName>
    </recommendedName>
</protein>
<dbReference type="AlphaFoldDB" id="A0A8J4PM33"/>
<dbReference type="PANTHER" id="PTHR43162">
    <property type="match status" value="1"/>
</dbReference>
<dbReference type="Pfam" id="PF05368">
    <property type="entry name" value="NmrA"/>
    <property type="match status" value="1"/>
</dbReference>
<gene>
    <name evidence="2" type="ORF">CYY_009287</name>
</gene>
<dbReference type="OrthoDB" id="16687at2759"/>
<dbReference type="Gene3D" id="3.40.50.720">
    <property type="entry name" value="NAD(P)-binding Rossmann-like Domain"/>
    <property type="match status" value="1"/>
</dbReference>
<sequence length="292" mass="32485">MSLNNKILVIGGSGSSGRKVVKHLENKNQNVLVAGRDETKFENLKFSNKVSFVKFDYNNPETYKAAVENVDRVFLMAAPLDSLPEKSLEPFINFLKQLSTIKKIIFISAINAERYPIVKGENLVKGSTIPYTIIRAPFFMENLTDGFMQQELKGGSLSAPVGEHSTVWISTDDIGQVVANLFLDTNNTAYNNSTIDITGPAPVNYPEIAQLLEKYTGKTIKYNNVPPLDYSNFCLSLGMPQGSVTFLSDLFADITNDNAKTVSLKVKEITGQEPKSFESFIKDNFSKIHYNE</sequence>
<reference evidence="2" key="1">
    <citation type="submission" date="2020-01" db="EMBL/GenBank/DDBJ databases">
        <title>Development of genomics and gene disruption for Polysphondylium violaceum indicates a role for the polyketide synthase stlB in stalk morphogenesis.</title>
        <authorList>
            <person name="Narita B."/>
            <person name="Kawabe Y."/>
            <person name="Kin K."/>
            <person name="Saito T."/>
            <person name="Gibbs R."/>
            <person name="Kuspa A."/>
            <person name="Muzny D."/>
            <person name="Queller D."/>
            <person name="Richards S."/>
            <person name="Strassman J."/>
            <person name="Sucgang R."/>
            <person name="Worley K."/>
            <person name="Schaap P."/>
        </authorList>
    </citation>
    <scope>NUCLEOTIDE SEQUENCE</scope>
    <source>
        <strain evidence="2">QSvi11</strain>
    </source>
</reference>
<name>A0A8J4PM33_9MYCE</name>
<dbReference type="Proteomes" id="UP000695562">
    <property type="component" value="Unassembled WGS sequence"/>
</dbReference>
<evidence type="ECO:0000259" key="1">
    <source>
        <dbReference type="Pfam" id="PF05368"/>
    </source>
</evidence>
<dbReference type="InterPro" id="IPR051604">
    <property type="entry name" value="Ergot_Alk_Oxidoreductase"/>
</dbReference>
<feature type="domain" description="NmrA-like" evidence="1">
    <location>
        <begin position="5"/>
        <end position="280"/>
    </location>
</feature>
<evidence type="ECO:0000313" key="2">
    <source>
        <dbReference type="EMBL" id="KAF2069395.1"/>
    </source>
</evidence>
<keyword evidence="3" id="KW-1185">Reference proteome</keyword>
<dbReference type="PANTHER" id="PTHR43162:SF1">
    <property type="entry name" value="PRESTALK A DIFFERENTIATION PROTEIN A"/>
    <property type="match status" value="1"/>
</dbReference>
<proteinExistence type="predicted"/>